<name>A0A1P8EFS6_9GAMM</name>
<evidence type="ECO:0000259" key="1">
    <source>
        <dbReference type="Pfam" id="PF04233"/>
    </source>
</evidence>
<organism evidence="2 3">
    <name type="scientific">Acinetobacter soli</name>
    <dbReference type="NCBI Taxonomy" id="487316"/>
    <lineage>
        <taxon>Bacteria</taxon>
        <taxon>Pseudomonadati</taxon>
        <taxon>Pseudomonadota</taxon>
        <taxon>Gammaproteobacteria</taxon>
        <taxon>Moraxellales</taxon>
        <taxon>Moraxellaceae</taxon>
        <taxon>Acinetobacter</taxon>
    </lineage>
</organism>
<dbReference type="InterPro" id="IPR006528">
    <property type="entry name" value="Phage_head_morphogenesis_dom"/>
</dbReference>
<dbReference type="EMBL" id="CP016896">
    <property type="protein sequence ID" value="APV35052.1"/>
    <property type="molecule type" value="Genomic_DNA"/>
</dbReference>
<dbReference type="STRING" id="487316.BEN76_03040"/>
<proteinExistence type="predicted"/>
<reference evidence="2 3" key="1">
    <citation type="submission" date="2016-08" db="EMBL/GenBank/DDBJ databases">
        <title>Complete genome sequence of Acinetobacter baylyi strain GFJ2.</title>
        <authorList>
            <person name="Tabata M."/>
            <person name="Kuboki S."/>
            <person name="Gibu N."/>
            <person name="Kinouchi Y."/>
            <person name="Vangnai A."/>
            <person name="Kasai D."/>
            <person name="Fukuda M."/>
        </authorList>
    </citation>
    <scope>NUCLEOTIDE SEQUENCE [LARGE SCALE GENOMIC DNA]</scope>
    <source>
        <strain evidence="2 3">GFJ2</strain>
    </source>
</reference>
<dbReference type="Proteomes" id="UP000185674">
    <property type="component" value="Chromosome"/>
</dbReference>
<dbReference type="AlphaFoldDB" id="A0A1P8EFS6"/>
<feature type="domain" description="Phage head morphogenesis" evidence="1">
    <location>
        <begin position="153"/>
        <end position="270"/>
    </location>
</feature>
<sequence length="373" mass="41946">MNDQIAQKAILNALSQHSAYSYRASTQAVNEVLSRFYGLSNKMVSELRELLENLSEAEKIALANGQYTTDQLKEIRSLLNDRFKEISVDVPETFHQSAVSMAVYEASYVSQLMTDAAASVSGEQLYKKAKATPLAGGQLINEMFGFVLDKARKQVEYAIRDGINQGQTNQEIITRIRGKRTKVGNQYAYVGGILDATKVEIERTVRTARSHVANVAYDDTWKALGFTHVKFVSTLDGRTSKQCASLDANVYDINKAYPKPPLHYNCRSVLVGCNADGDIAGKRPFVMDERKVKDIPKDERKDLIGQLDANTSFKKFFDQTDEFFQKEWLGPARYKLYKEGNYSIDKFVDPQGAMYTLDELKALDAKTFKELGL</sequence>
<gene>
    <name evidence="2" type="ORF">BEN76_03040</name>
</gene>
<dbReference type="RefSeq" id="WP_076032212.1">
    <property type="nucleotide sequence ID" value="NZ_CP016896.1"/>
</dbReference>
<evidence type="ECO:0000313" key="3">
    <source>
        <dbReference type="Proteomes" id="UP000185674"/>
    </source>
</evidence>
<accession>A0A1P8EFS6</accession>
<dbReference type="KEGG" id="asol:BEN76_03040"/>
<protein>
    <submittedName>
        <fullName evidence="2">Phage head morphogenesis protein</fullName>
    </submittedName>
</protein>
<dbReference type="Pfam" id="PF04233">
    <property type="entry name" value="Phage_Mu_F"/>
    <property type="match status" value="1"/>
</dbReference>
<dbReference type="NCBIfam" id="TIGR01641">
    <property type="entry name" value="phageSPP1_gp7"/>
    <property type="match status" value="1"/>
</dbReference>
<evidence type="ECO:0000313" key="2">
    <source>
        <dbReference type="EMBL" id="APV35052.1"/>
    </source>
</evidence>